<organism evidence="5 6">
    <name type="scientific">Clostridium frigidicarnis</name>
    <dbReference type="NCBI Taxonomy" id="84698"/>
    <lineage>
        <taxon>Bacteria</taxon>
        <taxon>Bacillati</taxon>
        <taxon>Bacillota</taxon>
        <taxon>Clostridia</taxon>
        <taxon>Eubacteriales</taxon>
        <taxon>Clostridiaceae</taxon>
        <taxon>Clostridium</taxon>
    </lineage>
</organism>
<dbReference type="Gene3D" id="3.30.420.10">
    <property type="entry name" value="Ribonuclease H-like superfamily/Ribonuclease H"/>
    <property type="match status" value="1"/>
</dbReference>
<keyword evidence="3 5" id="KW-0269">Exonuclease</keyword>
<dbReference type="SMART" id="SM00479">
    <property type="entry name" value="EXOIII"/>
    <property type="match status" value="1"/>
</dbReference>
<keyword evidence="2" id="KW-0378">Hydrolase</keyword>
<dbReference type="GO" id="GO:0000175">
    <property type="term" value="F:3'-5'-RNA exonuclease activity"/>
    <property type="evidence" value="ECO:0007669"/>
    <property type="project" value="InterPro"/>
</dbReference>
<sequence>MHYIVFDLEFNQGYKSKEDVKPISNPKCPFEIIQIGALKLDENLNEVSSLDIFIKPELYTELNPLVEKLTGIKIETLNNSKPFKEVYNTLSNFITPDDILVVWGVCDVKELFRNILYHNLDLSLISNKYINIQSYASKYLKCTKGVNIGLSKAIHRLEIPIKDEFHNAFNDAYYTAEIFKKLYNNNIKTQLYSFNKRPSTNNTKKQAIDINELIKQFEKMFNREMTKEEESIIKLAYFMGKTNQFQVKTK</sequence>
<proteinExistence type="predicted"/>
<evidence type="ECO:0000256" key="1">
    <source>
        <dbReference type="ARBA" id="ARBA00022722"/>
    </source>
</evidence>
<reference evidence="5 6" key="1">
    <citation type="submission" date="2016-10" db="EMBL/GenBank/DDBJ databases">
        <authorList>
            <person name="de Groot N.N."/>
        </authorList>
    </citation>
    <scope>NUCLEOTIDE SEQUENCE [LARGE SCALE GENOMIC DNA]</scope>
    <source>
        <strain evidence="5 6">DSM 12271</strain>
    </source>
</reference>
<dbReference type="InterPro" id="IPR036397">
    <property type="entry name" value="RNaseH_sf"/>
</dbReference>
<evidence type="ECO:0000259" key="4">
    <source>
        <dbReference type="SMART" id="SM00479"/>
    </source>
</evidence>
<feature type="domain" description="Exonuclease" evidence="4">
    <location>
        <begin position="2"/>
        <end position="188"/>
    </location>
</feature>
<dbReference type="InterPro" id="IPR051274">
    <property type="entry name" value="3-5_Exoribonuclease"/>
</dbReference>
<name>A0A1I0X8L5_9CLOT</name>
<dbReference type="Proteomes" id="UP000198619">
    <property type="component" value="Unassembled WGS sequence"/>
</dbReference>
<dbReference type="InterPro" id="IPR013520">
    <property type="entry name" value="Ribonucl_H"/>
</dbReference>
<dbReference type="PANTHER" id="PTHR23044:SF61">
    <property type="entry name" value="3'-5' EXORIBONUCLEASE 1-RELATED"/>
    <property type="match status" value="1"/>
</dbReference>
<dbReference type="RefSeq" id="WP_090039817.1">
    <property type="nucleotide sequence ID" value="NZ_FOKI01000007.1"/>
</dbReference>
<keyword evidence="1" id="KW-0540">Nuclease</keyword>
<keyword evidence="6" id="KW-1185">Reference proteome</keyword>
<dbReference type="PANTHER" id="PTHR23044">
    <property type="entry name" value="3'-5' EXONUCLEASE ERI1-RELATED"/>
    <property type="match status" value="1"/>
</dbReference>
<dbReference type="InterPro" id="IPR012337">
    <property type="entry name" value="RNaseH-like_sf"/>
</dbReference>
<evidence type="ECO:0000313" key="5">
    <source>
        <dbReference type="EMBL" id="SFA96648.1"/>
    </source>
</evidence>
<dbReference type="Pfam" id="PF00929">
    <property type="entry name" value="RNase_T"/>
    <property type="match status" value="1"/>
</dbReference>
<dbReference type="InterPro" id="IPR047201">
    <property type="entry name" value="ERI-1_3'hExo-like"/>
</dbReference>
<dbReference type="CDD" id="cd06133">
    <property type="entry name" value="ERI-1_3'hExo_like"/>
    <property type="match status" value="1"/>
</dbReference>
<evidence type="ECO:0000256" key="3">
    <source>
        <dbReference type="ARBA" id="ARBA00022839"/>
    </source>
</evidence>
<evidence type="ECO:0000256" key="2">
    <source>
        <dbReference type="ARBA" id="ARBA00022801"/>
    </source>
</evidence>
<dbReference type="EMBL" id="FOKI01000007">
    <property type="protein sequence ID" value="SFA96648.1"/>
    <property type="molecule type" value="Genomic_DNA"/>
</dbReference>
<gene>
    <name evidence="5" type="ORF">SAMN04488528_1007114</name>
</gene>
<evidence type="ECO:0000313" key="6">
    <source>
        <dbReference type="Proteomes" id="UP000198619"/>
    </source>
</evidence>
<dbReference type="SUPFAM" id="SSF53098">
    <property type="entry name" value="Ribonuclease H-like"/>
    <property type="match status" value="1"/>
</dbReference>
<dbReference type="AlphaFoldDB" id="A0A1I0X8L5"/>
<accession>A0A1I0X8L5</accession>
<protein>
    <submittedName>
        <fullName evidence="5">Exonuclease</fullName>
    </submittedName>
</protein>
<dbReference type="STRING" id="84698.SAMN04488528_1007114"/>
<dbReference type="OrthoDB" id="159416at2"/>
<dbReference type="GO" id="GO:0003676">
    <property type="term" value="F:nucleic acid binding"/>
    <property type="evidence" value="ECO:0007669"/>
    <property type="project" value="InterPro"/>
</dbReference>